<dbReference type="InterPro" id="IPR021308">
    <property type="entry name" value="GfcB"/>
</dbReference>
<dbReference type="SUPFAM" id="SSF159270">
    <property type="entry name" value="YmcC-like"/>
    <property type="match status" value="1"/>
</dbReference>
<keyword evidence="1" id="KW-0449">Lipoprotein</keyword>
<comment type="caution">
    <text evidence="1">The sequence shown here is derived from an EMBL/GenBank/DDBJ whole genome shotgun (WGS) entry which is preliminary data.</text>
</comment>
<evidence type="ECO:0000313" key="2">
    <source>
        <dbReference type="Proteomes" id="UP001597213"/>
    </source>
</evidence>
<dbReference type="EMBL" id="JBHUEN010000043">
    <property type="protein sequence ID" value="MFD1882833.1"/>
    <property type="molecule type" value="Genomic_DNA"/>
</dbReference>
<dbReference type="Proteomes" id="UP001597213">
    <property type="component" value="Unassembled WGS sequence"/>
</dbReference>
<dbReference type="InterPro" id="IPR023373">
    <property type="entry name" value="YmcC_sf"/>
</dbReference>
<sequence length="226" mass="23280">MRRGAGSAALLAVLALAGCSSKTVEDQNKSSLFGSLRQAVSQTVASRRGGDEAAAAQTPDSPQDIAARALAANPGPLILAGLESSGATQAMAVIGENNGVRTFATTNMQALLLRRGMLTGTKGLGHDLSAAEIRGSEALIRARRAGSATRTMYFIGGDGLERPLPVNCQIAPGAAAGPGQRVVESCEGYGVKFQNNYLVTSGGGIPVSRQWISPNLGYVTIQILRD</sequence>
<dbReference type="Gene3D" id="2.40.360.10">
    <property type="entry name" value="YmcC-like"/>
    <property type="match status" value="1"/>
</dbReference>
<accession>A0ABW4RA45</accession>
<dbReference type="PROSITE" id="PS51257">
    <property type="entry name" value="PROKAR_LIPOPROTEIN"/>
    <property type="match status" value="1"/>
</dbReference>
<protein>
    <submittedName>
        <fullName evidence="1">YjbF family lipoprotein</fullName>
    </submittedName>
</protein>
<proteinExistence type="predicted"/>
<dbReference type="Pfam" id="PF11102">
    <property type="entry name" value="YjbF"/>
    <property type="match status" value="1"/>
</dbReference>
<reference evidence="2" key="1">
    <citation type="journal article" date="2019" name="Int. J. Syst. Evol. Microbiol.">
        <title>The Global Catalogue of Microorganisms (GCM) 10K type strain sequencing project: providing services to taxonomists for standard genome sequencing and annotation.</title>
        <authorList>
            <consortium name="The Broad Institute Genomics Platform"/>
            <consortium name="The Broad Institute Genome Sequencing Center for Infectious Disease"/>
            <person name="Wu L."/>
            <person name="Ma J."/>
        </authorList>
    </citation>
    <scope>NUCLEOTIDE SEQUENCE [LARGE SCALE GENOMIC DNA]</scope>
    <source>
        <strain evidence="2">CCUG 56029</strain>
    </source>
</reference>
<dbReference type="RefSeq" id="WP_379143716.1">
    <property type="nucleotide sequence ID" value="NZ_JBHUEN010000043.1"/>
</dbReference>
<name>A0ABW4RA45_9RHOB</name>
<gene>
    <name evidence="1" type="ORF">ACFSCT_14010</name>
</gene>
<keyword evidence="2" id="KW-1185">Reference proteome</keyword>
<organism evidence="1 2">
    <name type="scientific">Paracoccus pacificus</name>
    <dbReference type="NCBI Taxonomy" id="1463598"/>
    <lineage>
        <taxon>Bacteria</taxon>
        <taxon>Pseudomonadati</taxon>
        <taxon>Pseudomonadota</taxon>
        <taxon>Alphaproteobacteria</taxon>
        <taxon>Rhodobacterales</taxon>
        <taxon>Paracoccaceae</taxon>
        <taxon>Paracoccus</taxon>
    </lineage>
</organism>
<evidence type="ECO:0000313" key="1">
    <source>
        <dbReference type="EMBL" id="MFD1882833.1"/>
    </source>
</evidence>